<dbReference type="HOGENOM" id="CLU_115813_0_0_3"/>
<dbReference type="KEGG" id="cep:Cri9333_3622"/>
<feature type="chain" id="PRO_5003937174" description="Peptidase domain protein" evidence="1">
    <location>
        <begin position="24"/>
        <end position="153"/>
    </location>
</feature>
<feature type="signal peptide" evidence="1">
    <location>
        <begin position="1"/>
        <end position="23"/>
    </location>
</feature>
<evidence type="ECO:0000313" key="2">
    <source>
        <dbReference type="EMBL" id="AFZ14441.1"/>
    </source>
</evidence>
<keyword evidence="3" id="KW-1185">Reference proteome</keyword>
<sequence>MRFFKNLGILTLTTALFATPSIAENANFGELTLTPGFKKTSIRGYTDGSYSLPSIANRDRNNNACIGFASPAPDHVIILQKDFARLQIKVNSRGKDTTLVIKGPGGTIRCGDDTGKTKDASISDTKWKAGEYQVWVGSIESKQTWNYTLFIQE</sequence>
<dbReference type="STRING" id="1173022.Cri9333_3622"/>
<proteinExistence type="predicted"/>
<dbReference type="eggNOG" id="COG3591">
    <property type="taxonomic scope" value="Bacteria"/>
</dbReference>
<dbReference type="PATRIC" id="fig|1173022.3.peg.3895"/>
<dbReference type="OrthoDB" id="512115at2"/>
<organism evidence="2 3">
    <name type="scientific">Crinalium epipsammum PCC 9333</name>
    <dbReference type="NCBI Taxonomy" id="1173022"/>
    <lineage>
        <taxon>Bacteria</taxon>
        <taxon>Bacillati</taxon>
        <taxon>Cyanobacteriota</taxon>
        <taxon>Cyanophyceae</taxon>
        <taxon>Gomontiellales</taxon>
        <taxon>Gomontiellaceae</taxon>
        <taxon>Crinalium</taxon>
    </lineage>
</organism>
<dbReference type="AlphaFoldDB" id="K9W2I9"/>
<evidence type="ECO:0000256" key="1">
    <source>
        <dbReference type="SAM" id="SignalP"/>
    </source>
</evidence>
<protein>
    <recommendedName>
        <fullName evidence="4">Peptidase domain protein</fullName>
    </recommendedName>
</protein>
<evidence type="ECO:0000313" key="3">
    <source>
        <dbReference type="Proteomes" id="UP000010472"/>
    </source>
</evidence>
<evidence type="ECO:0008006" key="4">
    <source>
        <dbReference type="Google" id="ProtNLM"/>
    </source>
</evidence>
<name>K9W2I9_9CYAN</name>
<dbReference type="EMBL" id="CP003620">
    <property type="protein sequence ID" value="AFZ14441.1"/>
    <property type="molecule type" value="Genomic_DNA"/>
</dbReference>
<accession>K9W2I9</accession>
<gene>
    <name evidence="2" type="ORF">Cri9333_3622</name>
</gene>
<dbReference type="RefSeq" id="WP_015204546.1">
    <property type="nucleotide sequence ID" value="NC_019753.1"/>
</dbReference>
<keyword evidence="1" id="KW-0732">Signal</keyword>
<dbReference type="Proteomes" id="UP000010472">
    <property type="component" value="Chromosome"/>
</dbReference>
<reference evidence="2 3" key="1">
    <citation type="submission" date="2012-06" db="EMBL/GenBank/DDBJ databases">
        <title>Finished chromosome of genome of Crinalium epipsammum PCC 9333.</title>
        <authorList>
            <consortium name="US DOE Joint Genome Institute"/>
            <person name="Gugger M."/>
            <person name="Coursin T."/>
            <person name="Rippka R."/>
            <person name="Tandeau De Marsac N."/>
            <person name="Huntemann M."/>
            <person name="Wei C.-L."/>
            <person name="Han J."/>
            <person name="Detter J.C."/>
            <person name="Han C."/>
            <person name="Tapia R."/>
            <person name="Davenport K."/>
            <person name="Daligault H."/>
            <person name="Erkkila T."/>
            <person name="Gu W."/>
            <person name="Munk A.C.C."/>
            <person name="Teshima H."/>
            <person name="Xu Y."/>
            <person name="Chain P."/>
            <person name="Chen A."/>
            <person name="Krypides N."/>
            <person name="Mavromatis K."/>
            <person name="Markowitz V."/>
            <person name="Szeto E."/>
            <person name="Ivanova N."/>
            <person name="Mikhailova N."/>
            <person name="Ovchinnikova G."/>
            <person name="Pagani I."/>
            <person name="Pati A."/>
            <person name="Goodwin L."/>
            <person name="Peters L."/>
            <person name="Pitluck S."/>
            <person name="Woyke T."/>
            <person name="Kerfeld C."/>
        </authorList>
    </citation>
    <scope>NUCLEOTIDE SEQUENCE [LARGE SCALE GENOMIC DNA]</scope>
    <source>
        <strain evidence="2 3">PCC 9333</strain>
    </source>
</reference>